<dbReference type="EMBL" id="VIFY01000016">
    <property type="protein sequence ID" value="TQB75738.1"/>
    <property type="molecule type" value="Genomic_DNA"/>
</dbReference>
<name>A0A507R587_MONPU</name>
<accession>A0A507R587</accession>
<proteinExistence type="predicted"/>
<keyword evidence="3" id="KW-1185">Reference proteome</keyword>
<reference evidence="2 3" key="1">
    <citation type="submission" date="2019-06" db="EMBL/GenBank/DDBJ databases">
        <title>Wine fermentation using esterase from Monascus purpureus.</title>
        <authorList>
            <person name="Geng C."/>
            <person name="Zhang Y."/>
        </authorList>
    </citation>
    <scope>NUCLEOTIDE SEQUENCE [LARGE SCALE GENOMIC DNA]</scope>
    <source>
        <strain evidence="2">HQ1</strain>
    </source>
</reference>
<dbReference type="AlphaFoldDB" id="A0A507R587"/>
<keyword evidence="1" id="KW-0732">Signal</keyword>
<comment type="caution">
    <text evidence="2">The sequence shown here is derived from an EMBL/GenBank/DDBJ whole genome shotgun (WGS) entry which is preliminary data.</text>
</comment>
<dbReference type="InterPro" id="IPR005197">
    <property type="entry name" value="Glyco_hydro_71"/>
</dbReference>
<organism evidence="2 3">
    <name type="scientific">Monascus purpureus</name>
    <name type="common">Red mold</name>
    <name type="synonym">Monascus anka</name>
    <dbReference type="NCBI Taxonomy" id="5098"/>
    <lineage>
        <taxon>Eukaryota</taxon>
        <taxon>Fungi</taxon>
        <taxon>Dikarya</taxon>
        <taxon>Ascomycota</taxon>
        <taxon>Pezizomycotina</taxon>
        <taxon>Eurotiomycetes</taxon>
        <taxon>Eurotiomycetidae</taxon>
        <taxon>Eurotiales</taxon>
        <taxon>Aspergillaceae</taxon>
        <taxon>Monascus</taxon>
    </lineage>
</organism>
<evidence type="ECO:0000256" key="1">
    <source>
        <dbReference type="SAM" id="SignalP"/>
    </source>
</evidence>
<dbReference type="OrthoDB" id="1046782at2759"/>
<protein>
    <submittedName>
        <fullName evidence="2">Uncharacterized protein</fullName>
    </submittedName>
</protein>
<feature type="signal peptide" evidence="1">
    <location>
        <begin position="1"/>
        <end position="22"/>
    </location>
</feature>
<evidence type="ECO:0000313" key="3">
    <source>
        <dbReference type="Proteomes" id="UP000319663"/>
    </source>
</evidence>
<dbReference type="Pfam" id="PF03659">
    <property type="entry name" value="Glyco_hydro_71"/>
    <property type="match status" value="1"/>
</dbReference>
<dbReference type="GO" id="GO:0051118">
    <property type="term" value="F:glucan endo-1,3-alpha-glucosidase activity"/>
    <property type="evidence" value="ECO:0007669"/>
    <property type="project" value="InterPro"/>
</dbReference>
<sequence>MAMWLSRCIVLALCTLLCEVHARAVFAHFMVSNTAGYQVSDWEDHMTEAINAHIDAFALNIANDESTTDTSLGNAFLAAENVGFSLFFSFDYAGNGAWDKAKVIALINAYAGSSKAYWHHGSQPLVSTFEGSGSAEDWVDIKKQTNCFFIPDWSSLGAKPAAAEAGGVADGLFSWAAWPYGPNDMDTYIDASYQQYLAGKPYMMPVSPWFFTNMPGYNKNWLWRGDDLWYDRWQQAMYLAPEFIEIISWNDYGESHYIGPIYDIHNDLAAASYAAFDKDKGDAPYNYVAGYDHSGWRALLPFLIDTYKYNVSTITEEGLTAWYRLNAAGSCASDGGTTGNTVSQLQLEYPPKDIPQDKIFYSALLASPADVVVTVDGVSLGAAWTHTPSGDAGIYHGSVSFTGHSGSVEITVTRGGSTVVSVLGEDIFSGCSNTLGIENWNAWVGSKMAGNGVSAIPASLADQVCVEGWGKGNFNGLCEFTCGLGYCPVGACVCTKMGPPPTKPKATGIQGYPTAGESPSYSGLCSFACNYGGCIEGVCGTAKVPLTIPTVSPFTPDTCTAGSGEGSFAGLCSYACNVGYCPIHNCTCTATGPLNVPKAANASIHAVSTVGGDSGLCTFACDRGYCPSPTCVSDKDSPAPACADDGTDPRPECAEVDVCDFTKSYPTLDDLEAALDTIEPACVDFYTLDGLGTTMGQTLDNYTHITSSYDSKFDDYVKYVKEVINIQLEDFMSSDEPYGPGNQFFRCTYSKSGRNETPTSCPGDIGIQSGTYTVYYDLIDPDGFYSNLTATYGIERDWVVFKESKLDLTCTPPMDKGGCLALHRKYEGFPVKAPDSDIKVANPKDIMTQAMPHIQNLTENMVVAQIELALGSWMGLTDDVVQSFSMAVFLLSQAVINMQNVVDVAEKYEEAKKKEMINDILMGILLVLPFLGELDVISDSLLGMSRIITMIGEAGMGAMTVYSAVEDPTMAPLTILETLLMYGMRNPGDFDQMGTARRGMTEDEIKSIGASFKERNDQFQTIVAKCAKAP</sequence>
<dbReference type="InterPro" id="IPR051130">
    <property type="entry name" value="Mito_struct-func_regulator"/>
</dbReference>
<dbReference type="PANTHER" id="PTHR43173">
    <property type="entry name" value="ABC1 FAMILY PROTEIN"/>
    <property type="match status" value="1"/>
</dbReference>
<dbReference type="CDD" id="cd11577">
    <property type="entry name" value="GH71"/>
    <property type="match status" value="1"/>
</dbReference>
<evidence type="ECO:0000313" key="2">
    <source>
        <dbReference type="EMBL" id="TQB75738.1"/>
    </source>
</evidence>
<dbReference type="Gene3D" id="3.20.20.80">
    <property type="entry name" value="Glycosidases"/>
    <property type="match status" value="1"/>
</dbReference>
<gene>
    <name evidence="2" type="ORF">MPDQ_002038</name>
</gene>
<feature type="chain" id="PRO_5021469875" evidence="1">
    <location>
        <begin position="23"/>
        <end position="1030"/>
    </location>
</feature>
<dbReference type="Proteomes" id="UP000319663">
    <property type="component" value="Unassembled WGS sequence"/>
</dbReference>
<dbReference type="PANTHER" id="PTHR43173:SF33">
    <property type="entry name" value="ASCUS WALL ENDO-1,3-ALPHA-GLUCANASE-RELATED"/>
    <property type="match status" value="1"/>
</dbReference>